<dbReference type="GO" id="GO:0016746">
    <property type="term" value="F:acyltransferase activity"/>
    <property type="evidence" value="ECO:0007669"/>
    <property type="project" value="UniProtKB-KW"/>
</dbReference>
<dbReference type="Gene3D" id="3.40.630.30">
    <property type="match status" value="2"/>
</dbReference>
<keyword evidence="2" id="KW-0012">Acyltransferase</keyword>
<organism evidence="2 3">
    <name type="scientific">Sporosarcina saromensis</name>
    <dbReference type="NCBI Taxonomy" id="359365"/>
    <lineage>
        <taxon>Bacteria</taxon>
        <taxon>Bacillati</taxon>
        <taxon>Bacillota</taxon>
        <taxon>Bacilli</taxon>
        <taxon>Bacillales</taxon>
        <taxon>Caryophanaceae</taxon>
        <taxon>Sporosarcina</taxon>
    </lineage>
</organism>
<comment type="caution">
    <text evidence="2">The sequence shown here is derived from an EMBL/GenBank/DDBJ whole genome shotgun (WGS) entry which is preliminary data.</text>
</comment>
<dbReference type="InterPro" id="IPR016181">
    <property type="entry name" value="Acyl_CoA_acyltransferase"/>
</dbReference>
<keyword evidence="2" id="KW-0808">Transferase</keyword>
<dbReference type="PANTHER" id="PTHR43617:SF34">
    <property type="entry name" value="PUTATIVE-RELATED"/>
    <property type="match status" value="1"/>
</dbReference>
<dbReference type="RefSeq" id="WP_317942607.1">
    <property type="nucleotide sequence ID" value="NZ_JAUBDI010000003.1"/>
</dbReference>
<dbReference type="EMBL" id="JAUBDI010000003">
    <property type="protein sequence ID" value="MDW0112490.1"/>
    <property type="molecule type" value="Genomic_DNA"/>
</dbReference>
<gene>
    <name evidence="2" type="ORF">QT711_04780</name>
</gene>
<reference evidence="2 3" key="1">
    <citation type="submission" date="2023-06" db="EMBL/GenBank/DDBJ databases">
        <title>Sporosarcina sp. nov., isolated from Korean traditional fermented seafood 'Jeotgal'.</title>
        <authorList>
            <person name="Yang A.I."/>
            <person name="Shin N.-R."/>
        </authorList>
    </citation>
    <scope>NUCLEOTIDE SEQUENCE [LARGE SCALE GENOMIC DNA]</scope>
    <source>
        <strain evidence="2 3">KCTC13119</strain>
    </source>
</reference>
<dbReference type="InterPro" id="IPR000182">
    <property type="entry name" value="GNAT_dom"/>
</dbReference>
<evidence type="ECO:0000259" key="1">
    <source>
        <dbReference type="PROSITE" id="PS51186"/>
    </source>
</evidence>
<evidence type="ECO:0000313" key="3">
    <source>
        <dbReference type="Proteomes" id="UP001282284"/>
    </source>
</evidence>
<evidence type="ECO:0000313" key="2">
    <source>
        <dbReference type="EMBL" id="MDW0112490.1"/>
    </source>
</evidence>
<feature type="domain" description="N-acetyltransferase" evidence="1">
    <location>
        <begin position="1"/>
        <end position="165"/>
    </location>
</feature>
<dbReference type="InterPro" id="IPR050276">
    <property type="entry name" value="MshD_Acetyltransferase"/>
</dbReference>
<dbReference type="Proteomes" id="UP001282284">
    <property type="component" value="Unassembled WGS sequence"/>
</dbReference>
<dbReference type="EC" id="2.3.1.-" evidence="2"/>
<sequence>MYMDKLDHSQIVQLWNDTIGNRFPMTNALWHQNTTRDSNVNWKGSVAIVENGELLGFVVTKQFQEQLPVQMSTSIGWLQCLLVKSSARHRGIGSKLLYHAEEALKEANVREILLGRDPWHYFPGVPLEDLSAIEWFKEKGYEKTAVETDLKKNMRNAELYKLTNSADHFRVLSDEDVPNLVQFLKHTFPGRWHYEAVHYEKLLGTGREFIGLYQKARLKGFCRINDAQSPVIAQNVYWSGLVQGELGGIGPLGIDKSIRGKHFGLDLVKAAANELASRGVDEIVIDWTQLDSFYKKLGFIPWKRYQGMRKTIGVK</sequence>
<dbReference type="Pfam" id="PF00583">
    <property type="entry name" value="Acetyltransf_1"/>
    <property type="match status" value="2"/>
</dbReference>
<accession>A0ABU4G685</accession>
<dbReference type="PANTHER" id="PTHR43617">
    <property type="entry name" value="L-AMINO ACID N-ACETYLTRANSFERASE"/>
    <property type="match status" value="1"/>
</dbReference>
<dbReference type="SUPFAM" id="SSF55729">
    <property type="entry name" value="Acyl-CoA N-acyltransferases (Nat)"/>
    <property type="match status" value="2"/>
</dbReference>
<dbReference type="PROSITE" id="PS51186">
    <property type="entry name" value="GNAT"/>
    <property type="match status" value="2"/>
</dbReference>
<proteinExistence type="predicted"/>
<keyword evidence="3" id="KW-1185">Reference proteome</keyword>
<name>A0ABU4G685_9BACL</name>
<protein>
    <submittedName>
        <fullName evidence="2">GNAT family N-acetyltransferase</fullName>
        <ecNumber evidence="2">2.3.1.-</ecNumber>
    </submittedName>
</protein>
<feature type="domain" description="N-acetyltransferase" evidence="1">
    <location>
        <begin position="167"/>
        <end position="313"/>
    </location>
</feature>
<dbReference type="CDD" id="cd04301">
    <property type="entry name" value="NAT_SF"/>
    <property type="match status" value="1"/>
</dbReference>